<sequence>MTVKASVSLSPQQEEFARKLVEDGHFPSLAAVVERGLDLVREETEMREEDVEALRSLIQRRRKGPFLSEAESHERIEAMIAAKKAEYGL</sequence>
<proteinExistence type="predicted"/>
<evidence type="ECO:0000313" key="2">
    <source>
        <dbReference type="Proteomes" id="UP000316429"/>
    </source>
</evidence>
<protein>
    <submittedName>
        <fullName evidence="1">Type II toxin-antitoxin system ParD family antitoxin</fullName>
    </submittedName>
</protein>
<dbReference type="RefSeq" id="WP_140830475.1">
    <property type="nucleotide sequence ID" value="NZ_VFYP01000003.1"/>
</dbReference>
<comment type="caution">
    <text evidence="1">The sequence shown here is derived from an EMBL/GenBank/DDBJ whole genome shotgun (WGS) entry which is preliminary data.</text>
</comment>
<dbReference type="Proteomes" id="UP000316429">
    <property type="component" value="Unassembled WGS sequence"/>
</dbReference>
<reference evidence="1 2" key="1">
    <citation type="submission" date="2019-06" db="EMBL/GenBank/DDBJ databases">
        <title>Rhizobium sp. CL12 isolated from roots of soybean.</title>
        <authorList>
            <person name="Wang C."/>
        </authorList>
    </citation>
    <scope>NUCLEOTIDE SEQUENCE [LARGE SCALE GENOMIC DNA]</scope>
    <source>
        <strain evidence="1 2">CL12</strain>
    </source>
</reference>
<organism evidence="1 2">
    <name type="scientific">Rhizobium glycinendophyticum</name>
    <dbReference type="NCBI Taxonomy" id="2589807"/>
    <lineage>
        <taxon>Bacteria</taxon>
        <taxon>Pseudomonadati</taxon>
        <taxon>Pseudomonadota</taxon>
        <taxon>Alphaproteobacteria</taxon>
        <taxon>Hyphomicrobiales</taxon>
        <taxon>Rhizobiaceae</taxon>
        <taxon>Rhizobium/Agrobacterium group</taxon>
        <taxon>Rhizobium</taxon>
    </lineage>
</organism>
<keyword evidence="2" id="KW-1185">Reference proteome</keyword>
<dbReference type="InterPro" id="IPR038296">
    <property type="entry name" value="ParD_sf"/>
</dbReference>
<dbReference type="OrthoDB" id="8392969at2"/>
<accession>A0A504UMI5</accession>
<evidence type="ECO:0000313" key="1">
    <source>
        <dbReference type="EMBL" id="TPP06652.1"/>
    </source>
</evidence>
<gene>
    <name evidence="1" type="ORF">FJQ55_18080</name>
</gene>
<dbReference type="AlphaFoldDB" id="A0A504UMI5"/>
<name>A0A504UMI5_9HYPH</name>
<dbReference type="EMBL" id="VFYP01000003">
    <property type="protein sequence ID" value="TPP06652.1"/>
    <property type="molecule type" value="Genomic_DNA"/>
</dbReference>
<dbReference type="Gene3D" id="6.10.10.120">
    <property type="entry name" value="Antitoxin ParD1-like"/>
    <property type="match status" value="1"/>
</dbReference>